<dbReference type="Proteomes" id="UP000025229">
    <property type="component" value="Plasmid 2"/>
</dbReference>
<name>A0A023X895_RUBRA</name>
<dbReference type="PANTHER" id="PTHR42850:SF2">
    <property type="entry name" value="BLL5683 PROTEIN"/>
    <property type="match status" value="1"/>
</dbReference>
<dbReference type="eggNOG" id="COG0639">
    <property type="taxonomic scope" value="Bacteria"/>
</dbReference>
<dbReference type="GO" id="GO:0016791">
    <property type="term" value="F:phosphatase activity"/>
    <property type="evidence" value="ECO:0007669"/>
    <property type="project" value="TreeGrafter"/>
</dbReference>
<proteinExistence type="inferred from homology"/>
<reference evidence="4" key="2">
    <citation type="submission" date="2023-11" db="EMBL/GenBank/DDBJ databases">
        <title>MicrobeMod: A computational toolkit for identifying prokaryotic methylation and restriction-modification with nanopore sequencing.</title>
        <authorList>
            <person name="Crits-Christoph A."/>
            <person name="Kang S.C."/>
            <person name="Lee H."/>
            <person name="Ostrov N."/>
        </authorList>
    </citation>
    <scope>NUCLEOTIDE SEQUENCE</scope>
    <source>
        <strain evidence="4">ATCC 51242</strain>
    </source>
</reference>
<dbReference type="SUPFAM" id="SSF56300">
    <property type="entry name" value="Metallo-dependent phosphatases"/>
    <property type="match status" value="1"/>
</dbReference>
<gene>
    <name evidence="3" type="ORF">RradSPS_3006</name>
    <name evidence="4" type="ORF">SIL72_16150</name>
</gene>
<dbReference type="InterPro" id="IPR024654">
    <property type="entry name" value="Calcineurin-like_PHP_lpxH"/>
</dbReference>
<organism evidence="3 5">
    <name type="scientific">Rubrobacter radiotolerans</name>
    <name type="common">Arthrobacter radiotolerans</name>
    <dbReference type="NCBI Taxonomy" id="42256"/>
    <lineage>
        <taxon>Bacteria</taxon>
        <taxon>Bacillati</taxon>
        <taxon>Actinomycetota</taxon>
        <taxon>Rubrobacteria</taxon>
        <taxon>Rubrobacterales</taxon>
        <taxon>Rubrobacteraceae</taxon>
        <taxon>Rubrobacter</taxon>
    </lineage>
</organism>
<keyword evidence="3" id="KW-0614">Plasmid</keyword>
<dbReference type="Gene3D" id="3.60.21.10">
    <property type="match status" value="1"/>
</dbReference>
<protein>
    <submittedName>
        <fullName evidence="3">Calcineurin-like phosphoesterase superfamily domain</fullName>
    </submittedName>
    <submittedName>
        <fullName evidence="4">Metallophosphoesterase family protein</fullName>
    </submittedName>
</protein>
<dbReference type="EMBL" id="CP007516">
    <property type="protein sequence ID" value="AHY48289.1"/>
    <property type="molecule type" value="Genomic_DNA"/>
</dbReference>
<dbReference type="PANTHER" id="PTHR42850">
    <property type="entry name" value="METALLOPHOSPHOESTERASE"/>
    <property type="match status" value="1"/>
</dbReference>
<dbReference type="OrthoDB" id="9813918at2"/>
<dbReference type="RefSeq" id="WP_041339044.1">
    <property type="nucleotide sequence ID" value="NZ_CP007516.1"/>
</dbReference>
<dbReference type="HOGENOM" id="CLU_074761_0_1_11"/>
<dbReference type="InterPro" id="IPR029052">
    <property type="entry name" value="Metallo-depent_PP-like"/>
</dbReference>
<dbReference type="GO" id="GO:0005737">
    <property type="term" value="C:cytoplasm"/>
    <property type="evidence" value="ECO:0007669"/>
    <property type="project" value="TreeGrafter"/>
</dbReference>
<accession>A0A023X895</accession>
<dbReference type="KEGG" id="rrd:RradSPS_3006"/>
<evidence type="ECO:0000313" key="3">
    <source>
        <dbReference type="EMBL" id="AHY48289.1"/>
    </source>
</evidence>
<sequence>MKYALISDVHSNLPALEAVLRDIDERADVDYVYHLGDLVGYAPWPNEVVELVRERRIPGVAGNYDSTVANDYKHCGCKADSARGEELSHLSYGWTRENVSPQTKRALGELPFRLDVRTRGGHTSKPQMVLVHGTPTLNTLYWTEDRPDAFCLKMARAAGAKEGDLVAFGHTHKPWTREVEGVHFVNTGSVGKPKDGDPRACYVLVEATEEGLETPEFVRVEYDLERAMEAIRKSELPDEFAEQLRTASSAVPVPD</sequence>
<geneLocation type="plasmid" evidence="3">
    <name>2</name>
</geneLocation>
<evidence type="ECO:0000256" key="1">
    <source>
        <dbReference type="ARBA" id="ARBA00008950"/>
    </source>
</evidence>
<evidence type="ECO:0000259" key="2">
    <source>
        <dbReference type="Pfam" id="PF12850"/>
    </source>
</evidence>
<dbReference type="AlphaFoldDB" id="A0A023X895"/>
<keyword evidence="5" id="KW-1185">Reference proteome</keyword>
<dbReference type="PATRIC" id="fig|42256.3.peg.3054"/>
<reference evidence="3 5" key="1">
    <citation type="submission" date="2014-03" db="EMBL/GenBank/DDBJ databases">
        <title>Complete genome sequence of the Radio-Resistant Rubrobacter radiotolerans RSPS-4.</title>
        <authorList>
            <person name="Egas C.C."/>
            <person name="Barroso C.C."/>
            <person name="Froufe H.J.C."/>
            <person name="Pacheco J.J."/>
            <person name="Albuquerque L.L."/>
            <person name="da Costa M.M.S."/>
        </authorList>
    </citation>
    <scope>NUCLEOTIDE SEQUENCE [LARGE SCALE GENOMIC DNA]</scope>
    <source>
        <strain evidence="3 5">RSPS-4</strain>
        <plasmid evidence="3 5">2</plasmid>
    </source>
</reference>
<dbReference type="Proteomes" id="UP001281130">
    <property type="component" value="Unassembled WGS sequence"/>
</dbReference>
<evidence type="ECO:0000313" key="5">
    <source>
        <dbReference type="Proteomes" id="UP000025229"/>
    </source>
</evidence>
<feature type="domain" description="Calcineurin-like phosphoesterase" evidence="2">
    <location>
        <begin position="1"/>
        <end position="208"/>
    </location>
</feature>
<dbReference type="InterPro" id="IPR050126">
    <property type="entry name" value="Ap4A_hydrolase"/>
</dbReference>
<dbReference type="EMBL" id="JAWXXX010000003">
    <property type="protein sequence ID" value="MDX5895562.1"/>
    <property type="molecule type" value="Genomic_DNA"/>
</dbReference>
<dbReference type="PIRSF" id="PIRSF000883">
    <property type="entry name" value="Pesterase_MJ0912"/>
    <property type="match status" value="1"/>
</dbReference>
<evidence type="ECO:0000313" key="4">
    <source>
        <dbReference type="EMBL" id="MDX5895562.1"/>
    </source>
</evidence>
<dbReference type="Pfam" id="PF12850">
    <property type="entry name" value="Metallophos_2"/>
    <property type="match status" value="1"/>
</dbReference>
<dbReference type="InterPro" id="IPR011152">
    <property type="entry name" value="Pesterase_MJ0912"/>
</dbReference>
<comment type="similarity">
    <text evidence="1">Belongs to the metallophosphoesterase superfamily. YfcE family.</text>
</comment>